<evidence type="ECO:0000256" key="6">
    <source>
        <dbReference type="ARBA" id="ARBA00076851"/>
    </source>
</evidence>
<evidence type="ECO:0000259" key="8">
    <source>
        <dbReference type="Pfam" id="PF03152"/>
    </source>
</evidence>
<dbReference type="Pfam" id="PF11326">
    <property type="entry name" value="PANTS-like"/>
    <property type="match status" value="1"/>
</dbReference>
<evidence type="ECO:0000313" key="11">
    <source>
        <dbReference type="Proteomes" id="UP000030759"/>
    </source>
</evidence>
<dbReference type="GO" id="GO:0006511">
    <property type="term" value="P:ubiquitin-dependent protein catabolic process"/>
    <property type="evidence" value="ECO:0007669"/>
    <property type="project" value="InterPro"/>
</dbReference>
<gene>
    <name evidence="10" type="ORF">H671_4g12022</name>
</gene>
<dbReference type="FunFam" id="2.40.40.50:FF:000001">
    <property type="entry name" value="Ubiquitin fusion degradation protein 1 homolog"/>
    <property type="match status" value="1"/>
</dbReference>
<sequence length="360" mass="41205">MFDHPIPRVFQNRFSTQYRCFSVSMLAGPNDRSDVEKGGKSRLNITYPMLFKLTNKNSDRMTHCGVLEFVADEGICYLPHWMMQNLLLEEGGLVQVESVNLQVATYSKFQPQSPDFLDITNPKAVLENALRNFACLTTGDVIAINYNEKIYELRVMETKPDKAVSIIECDMNVDFDAPLGYKEPERPVQHEESIEGEADHSGYTGEVGFRAFSGSGNRLDGKKKGVEPSPSPIKPGDIKRGIPNYEFKLVTRGLDMAVAGSWQPPRPCEVYRSEWELCRSARHILHHYYVHGERPDCRQWLRDLASCREWEESRSPEAQRSLCESEQARVQAAQKHTLVWTLRQRPPADWNLPLPQEKDK</sequence>
<dbReference type="Pfam" id="PF24842">
    <property type="entry name" value="UFD1_N2"/>
    <property type="match status" value="1"/>
</dbReference>
<evidence type="ECO:0000256" key="1">
    <source>
        <dbReference type="ARBA" id="ARBA00006043"/>
    </source>
</evidence>
<comment type="similarity">
    <text evidence="1">Belongs to the UFD1 family.</text>
</comment>
<reference evidence="11" key="1">
    <citation type="journal article" date="2013" name="Nat. Biotechnol.">
        <title>Chinese hamster genome sequenced from sorted chromosomes.</title>
        <authorList>
            <person name="Brinkrolf K."/>
            <person name="Rupp O."/>
            <person name="Laux H."/>
            <person name="Kollin F."/>
            <person name="Ernst W."/>
            <person name="Linke B."/>
            <person name="Kofler R."/>
            <person name="Romand S."/>
            <person name="Hesse F."/>
            <person name="Budach W.E."/>
            <person name="Galosy S."/>
            <person name="Muller D."/>
            <person name="Noll T."/>
            <person name="Wienberg J."/>
            <person name="Jostock T."/>
            <person name="Leonard M."/>
            <person name="Grillari J."/>
            <person name="Tauch A."/>
            <person name="Goesmann A."/>
            <person name="Helk B."/>
            <person name="Mott J.E."/>
            <person name="Puhler A."/>
            <person name="Borth N."/>
        </authorList>
    </citation>
    <scope>NUCLEOTIDE SEQUENCE [LARGE SCALE GENOMIC DNA]</scope>
    <source>
        <strain evidence="11">17A/GY</strain>
    </source>
</reference>
<evidence type="ECO:0000259" key="9">
    <source>
        <dbReference type="Pfam" id="PF24842"/>
    </source>
</evidence>
<evidence type="ECO:0000256" key="7">
    <source>
        <dbReference type="SAM" id="MobiDB-lite"/>
    </source>
</evidence>
<evidence type="ECO:0000256" key="4">
    <source>
        <dbReference type="ARBA" id="ARBA00060618"/>
    </source>
</evidence>
<comment type="function">
    <text evidence="3">Essential component of the ubiquitin-dependent proteolytic pathway which degrades ubiquitin fusion proteins. The ternary complex containing UFD1, VCP and NPLOC4 binds ubiquitinated proteins and is necessary for the export of misfolded proteins from the ER to the cytoplasm, where they are degraded by the proteasome. The NPLOC4-UFD1-VCP complex regulates spindle disassembly at the end of mitosis and is necessary for the formation of a closed nuclear envelope. It may be involved in the development of some ectoderm-derived structures. Acts as a negative regulator of type I interferon production via the complex formed with VCP and NPLOC4, which binds to RIGI and recruits RNF125 to promote ubiquitination and degradation of RIGI.</text>
</comment>
<feature type="domain" description="Ubiquitin fusion degradation protein UFD1 N-terminal subdomain 1" evidence="8">
    <location>
        <begin position="14"/>
        <end position="101"/>
    </location>
</feature>
<dbReference type="GO" id="GO:0031593">
    <property type="term" value="F:polyubiquitin modification-dependent protein binding"/>
    <property type="evidence" value="ECO:0007669"/>
    <property type="project" value="TreeGrafter"/>
</dbReference>
<name>A0A061I3Z6_CRIGR</name>
<dbReference type="InterPro" id="IPR042299">
    <property type="entry name" value="Ufd1-like_Nn"/>
</dbReference>
<dbReference type="GO" id="GO:0030970">
    <property type="term" value="P:retrograde protein transport, ER to cytosol"/>
    <property type="evidence" value="ECO:0007669"/>
    <property type="project" value="UniProtKB-ARBA"/>
</dbReference>
<protein>
    <recommendedName>
        <fullName evidence="5">Ubiquitin recognition factor in ER-associated degradation protein 1</fullName>
    </recommendedName>
    <alternativeName>
        <fullName evidence="6">Ubiquitin fusion degradation protein 1 homolog</fullName>
    </alternativeName>
</protein>
<evidence type="ECO:0000313" key="10">
    <source>
        <dbReference type="EMBL" id="ERE76196.1"/>
    </source>
</evidence>
<dbReference type="InterPro" id="IPR055418">
    <property type="entry name" value="UFD1_N2"/>
</dbReference>
<feature type="region of interest" description="Disordered" evidence="7">
    <location>
        <begin position="214"/>
        <end position="239"/>
    </location>
</feature>
<dbReference type="Pfam" id="PF03152">
    <property type="entry name" value="UFD1_N1"/>
    <property type="match status" value="1"/>
</dbReference>
<dbReference type="InterPro" id="IPR004854">
    <property type="entry name" value="Ufd1-like"/>
</dbReference>
<dbReference type="FunFam" id="3.10.330.10:FF:000002">
    <property type="entry name" value="ubiquitin fusion degradation protein 1 homolog"/>
    <property type="match status" value="1"/>
</dbReference>
<dbReference type="AlphaFoldDB" id="A0A061I3Z6"/>
<evidence type="ECO:0000256" key="5">
    <source>
        <dbReference type="ARBA" id="ARBA00072593"/>
    </source>
</evidence>
<dbReference type="InterPro" id="IPR055417">
    <property type="entry name" value="UFD1_N1"/>
</dbReference>
<dbReference type="Proteomes" id="UP000030759">
    <property type="component" value="Unassembled WGS sequence"/>
</dbReference>
<keyword evidence="2" id="KW-0833">Ubl conjugation pathway</keyword>
<dbReference type="Gene3D" id="3.10.330.10">
    <property type="match status" value="1"/>
</dbReference>
<dbReference type="Gene3D" id="2.40.40.50">
    <property type="entry name" value="Ubiquitin fusion degradation protein UFD1, N-terminal domain"/>
    <property type="match status" value="1"/>
</dbReference>
<dbReference type="PANTHER" id="PTHR12555:SF13">
    <property type="entry name" value="UBIQUITIN RECOGNITION FACTOR IN ER-ASSOCIATED DEGRADATION PROTEIN 1"/>
    <property type="match status" value="1"/>
</dbReference>
<dbReference type="EMBL" id="KE674677">
    <property type="protein sequence ID" value="ERE76196.1"/>
    <property type="molecule type" value="Genomic_DNA"/>
</dbReference>
<organism evidence="10 11">
    <name type="scientific">Cricetulus griseus</name>
    <name type="common">Chinese hamster</name>
    <name type="synonym">Cricetulus barabensis griseus</name>
    <dbReference type="NCBI Taxonomy" id="10029"/>
    <lineage>
        <taxon>Eukaryota</taxon>
        <taxon>Metazoa</taxon>
        <taxon>Chordata</taxon>
        <taxon>Craniata</taxon>
        <taxon>Vertebrata</taxon>
        <taxon>Euteleostomi</taxon>
        <taxon>Mammalia</taxon>
        <taxon>Eutheria</taxon>
        <taxon>Euarchontoglires</taxon>
        <taxon>Glires</taxon>
        <taxon>Rodentia</taxon>
        <taxon>Myomorpha</taxon>
        <taxon>Muroidea</taxon>
        <taxon>Cricetidae</taxon>
        <taxon>Cricetinae</taxon>
        <taxon>Cricetulus</taxon>
    </lineage>
</organism>
<dbReference type="PANTHER" id="PTHR12555">
    <property type="entry name" value="UBIQUITIN FUSION DEGRADATON PROTEIN 1"/>
    <property type="match status" value="1"/>
</dbReference>
<accession>A0A061I3Z6</accession>
<evidence type="ECO:0000256" key="2">
    <source>
        <dbReference type="ARBA" id="ARBA00022786"/>
    </source>
</evidence>
<dbReference type="InterPro" id="IPR021475">
    <property type="entry name" value="Pants/Emi1-like"/>
</dbReference>
<feature type="domain" description="Ubiquitin fusion degradation protein UFD1 N-terminal subdomain 2" evidence="9">
    <location>
        <begin position="104"/>
        <end position="178"/>
    </location>
</feature>
<dbReference type="GO" id="GO:0036501">
    <property type="term" value="C:UFD1-NPL4 complex"/>
    <property type="evidence" value="ECO:0007669"/>
    <property type="project" value="UniProtKB-ARBA"/>
</dbReference>
<evidence type="ECO:0000256" key="3">
    <source>
        <dbReference type="ARBA" id="ARBA00058252"/>
    </source>
</evidence>
<proteinExistence type="inferred from homology"/>
<comment type="pathway">
    <text evidence="4">Protein degradation; proteasomal ubiquitin-dependent pathway.</text>
</comment>
<dbReference type="GO" id="GO:0034098">
    <property type="term" value="C:VCP-NPL4-UFD1 AAA ATPase complex"/>
    <property type="evidence" value="ECO:0007669"/>
    <property type="project" value="TreeGrafter"/>
</dbReference>